<dbReference type="AlphaFoldDB" id="A0A2I1BU16"/>
<sequence length="112" mass="12484">MPKGAQGRLIITSYNKQSPMLVNGGCQQARVDTMTPQEGSMVLQHMSSDIGSLSRNIQQGCGKLAQRLAYLPLAIDLASSYIGNDAIPEQVLMQYLEDYNRHRDELLRMDDL</sequence>
<reference evidence="2" key="1">
    <citation type="journal article" date="2018" name="Proc. Natl. Acad. Sci. U.S.A.">
        <title>Linking secondary metabolites to gene clusters through genome sequencing of six diverse Aspergillus species.</title>
        <authorList>
            <person name="Kaerboelling I."/>
            <person name="Vesth T.C."/>
            <person name="Frisvad J.C."/>
            <person name="Nybo J.L."/>
            <person name="Theobald S."/>
            <person name="Kuo A."/>
            <person name="Bowyer P."/>
            <person name="Matsuda Y."/>
            <person name="Mondo S."/>
            <person name="Lyhne E.K."/>
            <person name="Kogle M.E."/>
            <person name="Clum A."/>
            <person name="Lipzen A."/>
            <person name="Salamov A."/>
            <person name="Ngan C.Y."/>
            <person name="Daum C."/>
            <person name="Chiniquy J."/>
            <person name="Barry K."/>
            <person name="LaButti K."/>
            <person name="Haridas S."/>
            <person name="Simmons B.A."/>
            <person name="Magnuson J.K."/>
            <person name="Mortensen U.H."/>
            <person name="Larsen T.O."/>
            <person name="Grigoriev I.V."/>
            <person name="Baker S.E."/>
            <person name="Andersen M.R."/>
        </authorList>
    </citation>
    <scope>NUCLEOTIDE SEQUENCE [LARGE SCALE GENOMIC DNA]</scope>
    <source>
        <strain evidence="2">IBT 16806</strain>
    </source>
</reference>
<name>A0A2I1BU16_ASPN1</name>
<accession>A0A2I1BU16</accession>
<comment type="caution">
    <text evidence="1">The sequence shown here is derived from an EMBL/GenBank/DDBJ whole genome shotgun (WGS) entry which is preliminary data.</text>
</comment>
<dbReference type="EMBL" id="MSZS01000012">
    <property type="protein sequence ID" value="PKX88834.1"/>
    <property type="molecule type" value="Genomic_DNA"/>
</dbReference>
<dbReference type="VEuPathDB" id="FungiDB:P174DRAFT_472817"/>
<dbReference type="GeneID" id="36537950"/>
<keyword evidence="2" id="KW-1185">Reference proteome</keyword>
<organism evidence="1 2">
    <name type="scientific">Aspergillus novofumigatus (strain IBT 16806)</name>
    <dbReference type="NCBI Taxonomy" id="1392255"/>
    <lineage>
        <taxon>Eukaryota</taxon>
        <taxon>Fungi</taxon>
        <taxon>Dikarya</taxon>
        <taxon>Ascomycota</taxon>
        <taxon>Pezizomycotina</taxon>
        <taxon>Eurotiomycetes</taxon>
        <taxon>Eurotiomycetidae</taxon>
        <taxon>Eurotiales</taxon>
        <taxon>Aspergillaceae</taxon>
        <taxon>Aspergillus</taxon>
        <taxon>Aspergillus subgen. Fumigati</taxon>
    </lineage>
</organism>
<dbReference type="Proteomes" id="UP000234474">
    <property type="component" value="Unassembled WGS sequence"/>
</dbReference>
<dbReference type="OrthoDB" id="5086500at2759"/>
<gene>
    <name evidence="1" type="ORF">P174DRAFT_472817</name>
</gene>
<evidence type="ECO:0000313" key="1">
    <source>
        <dbReference type="EMBL" id="PKX88834.1"/>
    </source>
</evidence>
<protein>
    <submittedName>
        <fullName evidence="1">Uncharacterized protein</fullName>
    </submittedName>
</protein>
<evidence type="ECO:0000313" key="2">
    <source>
        <dbReference type="Proteomes" id="UP000234474"/>
    </source>
</evidence>
<proteinExistence type="predicted"/>
<dbReference type="RefSeq" id="XP_024677429.1">
    <property type="nucleotide sequence ID" value="XM_024830623.1"/>
</dbReference>
<dbReference type="STRING" id="1392255.A0A2I1BU16"/>